<proteinExistence type="predicted"/>
<dbReference type="Proteomes" id="UP000390335">
    <property type="component" value="Unassembled WGS sequence"/>
</dbReference>
<accession>A0ABQ0ZCF2</accession>
<dbReference type="RefSeq" id="WP_113409379.1">
    <property type="nucleotide sequence ID" value="NZ_BLAJ01000015.1"/>
</dbReference>
<reference evidence="1 2" key="1">
    <citation type="journal article" date="2020" name="Genome Biol. Evol.">
        <title>Rhizobium dioscoreae sp. nov., a plant growth-promoting bacterium isolated from yam (Dioscorea species).</title>
        <authorList>
            <person name="Ouyabe M."/>
            <person name="Tanaka N."/>
            <person name="Shiwa Y."/>
            <person name="Fujita N."/>
            <person name="Kikuno H."/>
            <person name="Babil P."/>
            <person name="Shiwachi H."/>
        </authorList>
    </citation>
    <scope>NUCLEOTIDE SEQUENCE [LARGE SCALE GENOMIC DNA]</scope>
    <source>
        <strain evidence="1 2">S-93</strain>
    </source>
</reference>
<name>A0ABQ0ZCF2_9HYPH</name>
<dbReference type="EMBL" id="BLAJ01000015">
    <property type="protein sequence ID" value="GES53220.1"/>
    <property type="molecule type" value="Genomic_DNA"/>
</dbReference>
<gene>
    <name evidence="1" type="ORF">RsS93_58340</name>
</gene>
<sequence length="113" mass="11903">MAGSSIDARIRLSIELALTGTNASKSLLAKQEEAGRALGMTGAEMDVASQGSSFDFETSVAVSLALNARRETYQRALRAGLSEEACAEIEFISQACRSQSDDPVPLEASFSSP</sequence>
<protein>
    <submittedName>
        <fullName evidence="1">Uncharacterized protein</fullName>
    </submittedName>
</protein>
<comment type="caution">
    <text evidence="1">The sequence shown here is derived from an EMBL/GenBank/DDBJ whole genome shotgun (WGS) entry which is preliminary data.</text>
</comment>
<evidence type="ECO:0000313" key="1">
    <source>
        <dbReference type="EMBL" id="GES53220.1"/>
    </source>
</evidence>
<organism evidence="1 2">
    <name type="scientific">Rhizobium dioscoreae</name>
    <dbReference type="NCBI Taxonomy" id="2653122"/>
    <lineage>
        <taxon>Bacteria</taxon>
        <taxon>Pseudomonadati</taxon>
        <taxon>Pseudomonadota</taxon>
        <taxon>Alphaproteobacteria</taxon>
        <taxon>Hyphomicrobiales</taxon>
        <taxon>Rhizobiaceae</taxon>
        <taxon>Rhizobium/Agrobacterium group</taxon>
        <taxon>Rhizobium</taxon>
    </lineage>
</organism>
<evidence type="ECO:0000313" key="2">
    <source>
        <dbReference type="Proteomes" id="UP000390335"/>
    </source>
</evidence>
<keyword evidence="2" id="KW-1185">Reference proteome</keyword>